<evidence type="ECO:0000256" key="9">
    <source>
        <dbReference type="SAM" id="SignalP"/>
    </source>
</evidence>
<dbReference type="CDD" id="cd16913">
    <property type="entry name" value="YkuD_like"/>
    <property type="match status" value="1"/>
</dbReference>
<feature type="active site" description="Nucleophile" evidence="7">
    <location>
        <position position="367"/>
    </location>
</feature>
<dbReference type="PANTHER" id="PTHR30582:SF2">
    <property type="entry name" value="L,D-TRANSPEPTIDASE YCIB-RELATED"/>
    <property type="match status" value="1"/>
</dbReference>
<protein>
    <submittedName>
        <fullName evidence="11">L,D-transpeptidase family protein</fullName>
    </submittedName>
</protein>
<dbReference type="InterPro" id="IPR050979">
    <property type="entry name" value="LD-transpeptidase"/>
</dbReference>
<dbReference type="InterPro" id="IPR041280">
    <property type="entry name" value="Big_10"/>
</dbReference>
<evidence type="ECO:0000313" key="11">
    <source>
        <dbReference type="EMBL" id="MBO2453977.1"/>
    </source>
</evidence>
<dbReference type="GO" id="GO:0018104">
    <property type="term" value="P:peptidoglycan-protein cross-linking"/>
    <property type="evidence" value="ECO:0007669"/>
    <property type="project" value="TreeGrafter"/>
</dbReference>
<evidence type="ECO:0000256" key="7">
    <source>
        <dbReference type="PROSITE-ProRule" id="PRU01373"/>
    </source>
</evidence>
<keyword evidence="5" id="KW-0012">Acyltransferase</keyword>
<dbReference type="Pfam" id="PF17964">
    <property type="entry name" value="Big_10"/>
    <property type="match status" value="1"/>
</dbReference>
<sequence length="431" mass="45497">MGSRVGGRTAKMGGRTAWVACAGFAALMTCAGVVSVASCGVGHARGGRGPAPVVEQADDPGTTPDPAAAIRITPGDGAASARPDKGVVVTAVRGTLSKVVVRGDGAREPGRLSKDRRTWRGRWTLRPGTAYAVAAVGTDEKGAPSRATARFRTLRPAATFAVADVTPRPGETVGVGMPVMVTFNRAITDRAAVERSLELKMSRPVTGAWNWVGPQQVIFRPRRYWPAGERVTLAAHTAGVRVAPGVYGAADNLTAFRVGPARISSVDVRRHRMVVRVNGAVVRSVGISAGKGGSRAYTTTSGVHLTMGKGDPVIMTSAWMGVTDKKDPRYYKLEVHDAVQISSSGEYVHSAPWSVGAQGRANVSHGCINAAPAFARWFYAQSVRGDVVTVTGTDRTLEPTNGWGYWQLPWTRWLAGSALKRPVTPTPTPTP</sequence>
<evidence type="ECO:0000256" key="5">
    <source>
        <dbReference type="ARBA" id="ARBA00023315"/>
    </source>
</evidence>
<feature type="chain" id="PRO_5038823401" evidence="9">
    <location>
        <begin position="32"/>
        <end position="431"/>
    </location>
</feature>
<gene>
    <name evidence="11" type="ORF">J4573_43290</name>
</gene>
<feature type="active site" description="Proton donor/acceptor" evidence="7">
    <location>
        <position position="349"/>
    </location>
</feature>
<name>A0A939PKI6_9ACTN</name>
<dbReference type="GO" id="GO:0005576">
    <property type="term" value="C:extracellular region"/>
    <property type="evidence" value="ECO:0007669"/>
    <property type="project" value="TreeGrafter"/>
</dbReference>
<feature type="signal peptide" evidence="9">
    <location>
        <begin position="1"/>
        <end position="31"/>
    </location>
</feature>
<dbReference type="EMBL" id="JAGEOJ010000023">
    <property type="protein sequence ID" value="MBO2453977.1"/>
    <property type="molecule type" value="Genomic_DNA"/>
</dbReference>
<dbReference type="Gene3D" id="2.60.40.3710">
    <property type="match status" value="1"/>
</dbReference>
<comment type="pathway">
    <text evidence="1 7">Cell wall biogenesis; peptidoglycan biosynthesis.</text>
</comment>
<dbReference type="PANTHER" id="PTHR30582">
    <property type="entry name" value="L,D-TRANSPEPTIDASE"/>
    <property type="match status" value="1"/>
</dbReference>
<feature type="domain" description="L,D-TPase catalytic" evidence="10">
    <location>
        <begin position="262"/>
        <end position="391"/>
    </location>
</feature>
<keyword evidence="2" id="KW-0808">Transferase</keyword>
<evidence type="ECO:0000259" key="10">
    <source>
        <dbReference type="PROSITE" id="PS52029"/>
    </source>
</evidence>
<evidence type="ECO:0000256" key="8">
    <source>
        <dbReference type="SAM" id="MobiDB-lite"/>
    </source>
</evidence>
<dbReference type="SUPFAM" id="SSF141523">
    <property type="entry name" value="L,D-transpeptidase catalytic domain-like"/>
    <property type="match status" value="1"/>
</dbReference>
<proteinExistence type="predicted"/>
<dbReference type="Proteomes" id="UP000669179">
    <property type="component" value="Unassembled WGS sequence"/>
</dbReference>
<keyword evidence="12" id="KW-1185">Reference proteome</keyword>
<dbReference type="Pfam" id="PF03734">
    <property type="entry name" value="YkuD"/>
    <property type="match status" value="1"/>
</dbReference>
<evidence type="ECO:0000313" key="12">
    <source>
        <dbReference type="Proteomes" id="UP000669179"/>
    </source>
</evidence>
<evidence type="ECO:0000256" key="4">
    <source>
        <dbReference type="ARBA" id="ARBA00022984"/>
    </source>
</evidence>
<evidence type="ECO:0000256" key="2">
    <source>
        <dbReference type="ARBA" id="ARBA00022679"/>
    </source>
</evidence>
<reference evidence="11" key="1">
    <citation type="submission" date="2021-03" db="EMBL/GenBank/DDBJ databases">
        <authorList>
            <person name="Kanchanasin P."/>
            <person name="Saeng-In P."/>
            <person name="Phongsopitanun W."/>
            <person name="Yuki M."/>
            <person name="Kudo T."/>
            <person name="Ohkuma M."/>
            <person name="Tanasupawat S."/>
        </authorList>
    </citation>
    <scope>NUCLEOTIDE SEQUENCE</scope>
    <source>
        <strain evidence="11">GKU 128</strain>
    </source>
</reference>
<organism evidence="11 12">
    <name type="scientific">Actinomadura barringtoniae</name>
    <dbReference type="NCBI Taxonomy" id="1427535"/>
    <lineage>
        <taxon>Bacteria</taxon>
        <taxon>Bacillati</taxon>
        <taxon>Actinomycetota</taxon>
        <taxon>Actinomycetes</taxon>
        <taxon>Streptosporangiales</taxon>
        <taxon>Thermomonosporaceae</taxon>
        <taxon>Actinomadura</taxon>
    </lineage>
</organism>
<keyword evidence="6 7" id="KW-0961">Cell wall biogenesis/degradation</keyword>
<dbReference type="GO" id="GO:0016746">
    <property type="term" value="F:acyltransferase activity"/>
    <property type="evidence" value="ECO:0007669"/>
    <property type="project" value="UniProtKB-KW"/>
</dbReference>
<dbReference type="Gene3D" id="2.60.40.3780">
    <property type="match status" value="1"/>
</dbReference>
<dbReference type="InterPro" id="IPR038063">
    <property type="entry name" value="Transpep_catalytic_dom"/>
</dbReference>
<dbReference type="Gene3D" id="2.40.440.10">
    <property type="entry name" value="L,D-transpeptidase catalytic domain-like"/>
    <property type="match status" value="1"/>
</dbReference>
<keyword evidence="4 7" id="KW-0573">Peptidoglycan synthesis</keyword>
<dbReference type="CDD" id="cd13432">
    <property type="entry name" value="LDT_IgD_like_2"/>
    <property type="match status" value="1"/>
</dbReference>
<dbReference type="GO" id="GO:0071555">
    <property type="term" value="P:cell wall organization"/>
    <property type="evidence" value="ECO:0007669"/>
    <property type="project" value="UniProtKB-UniRule"/>
</dbReference>
<dbReference type="GO" id="GO:0071972">
    <property type="term" value="F:peptidoglycan L,D-transpeptidase activity"/>
    <property type="evidence" value="ECO:0007669"/>
    <property type="project" value="TreeGrafter"/>
</dbReference>
<dbReference type="RefSeq" id="WP_208262038.1">
    <property type="nucleotide sequence ID" value="NZ_JAGEOJ010000023.1"/>
</dbReference>
<keyword evidence="3 7" id="KW-0133">Cell shape</keyword>
<dbReference type="PROSITE" id="PS52029">
    <property type="entry name" value="LD_TPASE"/>
    <property type="match status" value="1"/>
</dbReference>
<dbReference type="GO" id="GO:0008360">
    <property type="term" value="P:regulation of cell shape"/>
    <property type="evidence" value="ECO:0007669"/>
    <property type="project" value="UniProtKB-UniRule"/>
</dbReference>
<accession>A0A939PKI6</accession>
<dbReference type="AlphaFoldDB" id="A0A939PKI6"/>
<evidence type="ECO:0000256" key="3">
    <source>
        <dbReference type="ARBA" id="ARBA00022960"/>
    </source>
</evidence>
<comment type="caution">
    <text evidence="11">The sequence shown here is derived from an EMBL/GenBank/DDBJ whole genome shotgun (WGS) entry which is preliminary data.</text>
</comment>
<dbReference type="InterPro" id="IPR005490">
    <property type="entry name" value="LD_TPept_cat_dom"/>
</dbReference>
<evidence type="ECO:0000256" key="6">
    <source>
        <dbReference type="ARBA" id="ARBA00023316"/>
    </source>
</evidence>
<keyword evidence="9" id="KW-0732">Signal</keyword>
<evidence type="ECO:0000256" key="1">
    <source>
        <dbReference type="ARBA" id="ARBA00004752"/>
    </source>
</evidence>
<feature type="region of interest" description="Disordered" evidence="8">
    <location>
        <begin position="44"/>
        <end position="63"/>
    </location>
</feature>